<accession>A0ABS0SC13</accession>
<dbReference type="Proteomes" id="UP000601789">
    <property type="component" value="Unassembled WGS sequence"/>
</dbReference>
<protein>
    <recommendedName>
        <fullName evidence="3">PH domain-containing protein</fullName>
    </recommendedName>
</protein>
<dbReference type="EMBL" id="JADGMQ010000003">
    <property type="protein sequence ID" value="MBI1620304.1"/>
    <property type="molecule type" value="Genomic_DNA"/>
</dbReference>
<organism evidence="1 2">
    <name type="scientific">Aquamicrobium zhengzhouense</name>
    <dbReference type="NCBI Taxonomy" id="2781738"/>
    <lineage>
        <taxon>Bacteria</taxon>
        <taxon>Pseudomonadati</taxon>
        <taxon>Pseudomonadota</taxon>
        <taxon>Alphaproteobacteria</taxon>
        <taxon>Hyphomicrobiales</taxon>
        <taxon>Phyllobacteriaceae</taxon>
        <taxon>Aquamicrobium</taxon>
    </lineage>
</organism>
<gene>
    <name evidence="1" type="ORF">IOD40_06450</name>
</gene>
<keyword evidence="2" id="KW-1185">Reference proteome</keyword>
<comment type="caution">
    <text evidence="1">The sequence shown here is derived from an EMBL/GenBank/DDBJ whole genome shotgun (WGS) entry which is preliminary data.</text>
</comment>
<name>A0ABS0SC13_9HYPH</name>
<evidence type="ECO:0000313" key="1">
    <source>
        <dbReference type="EMBL" id="MBI1620304.1"/>
    </source>
</evidence>
<proteinExistence type="predicted"/>
<evidence type="ECO:0008006" key="3">
    <source>
        <dbReference type="Google" id="ProtNLM"/>
    </source>
</evidence>
<evidence type="ECO:0000313" key="2">
    <source>
        <dbReference type="Proteomes" id="UP000601789"/>
    </source>
</evidence>
<sequence>MTQPASSNSIPVSWLQPLPEGYRIPIWRWILLPATALMLKRQNGVWINGTLELLNDEIRFSQSRLVKSKAKSNGASWSVPFNEIADVSLKPGTLSEILEIEAKGVRIKMMTVRAGEFVERLKGAVASA</sequence>
<dbReference type="RefSeq" id="WP_198475537.1">
    <property type="nucleotide sequence ID" value="NZ_JADGMQ010000003.1"/>
</dbReference>
<reference evidence="1 2" key="1">
    <citation type="submission" date="2020-10" db="EMBL/GenBank/DDBJ databases">
        <title>Aquamicrobium zhengzhouensis sp. nov., a exopolysaccharide producing bacterium isolated from farmland soil.</title>
        <authorList>
            <person name="Wang X."/>
        </authorList>
    </citation>
    <scope>NUCLEOTIDE SEQUENCE [LARGE SCALE GENOMIC DNA]</scope>
    <source>
        <strain evidence="2">cd-1</strain>
    </source>
</reference>